<gene>
    <name evidence="3" type="ORF">MIND_00766900</name>
</gene>
<feature type="compositionally biased region" description="Low complexity" evidence="2">
    <location>
        <begin position="80"/>
        <end position="92"/>
    </location>
</feature>
<dbReference type="Proteomes" id="UP000636479">
    <property type="component" value="Unassembled WGS sequence"/>
</dbReference>
<dbReference type="Pfam" id="PF00400">
    <property type="entry name" value="WD40"/>
    <property type="match status" value="1"/>
</dbReference>
<dbReference type="PANTHER" id="PTHR44099">
    <property type="entry name" value="RABCONNECTIN-3B, ISOFORM A"/>
    <property type="match status" value="1"/>
</dbReference>
<dbReference type="SUPFAM" id="SSF48371">
    <property type="entry name" value="ARM repeat"/>
    <property type="match status" value="1"/>
</dbReference>
<evidence type="ECO:0000313" key="3">
    <source>
        <dbReference type="EMBL" id="KAF7302006.1"/>
    </source>
</evidence>
<evidence type="ECO:0000313" key="4">
    <source>
        <dbReference type="Proteomes" id="UP000636479"/>
    </source>
</evidence>
<dbReference type="InterPro" id="IPR001680">
    <property type="entry name" value="WD40_rpt"/>
</dbReference>
<feature type="region of interest" description="Disordered" evidence="2">
    <location>
        <begin position="1"/>
        <end position="30"/>
    </location>
</feature>
<keyword evidence="4" id="KW-1185">Reference proteome</keyword>
<dbReference type="EMBL" id="JACAZF010000006">
    <property type="protein sequence ID" value="KAF7302006.1"/>
    <property type="molecule type" value="Genomic_DNA"/>
</dbReference>
<feature type="region of interest" description="Disordered" evidence="2">
    <location>
        <begin position="69"/>
        <end position="112"/>
    </location>
</feature>
<dbReference type="InterPro" id="IPR015943">
    <property type="entry name" value="WD40/YVTN_repeat-like_dom_sf"/>
</dbReference>
<dbReference type="OrthoDB" id="338622at2759"/>
<dbReference type="InterPro" id="IPR011047">
    <property type="entry name" value="Quinoprotein_ADH-like_sf"/>
</dbReference>
<feature type="compositionally biased region" description="Polar residues" evidence="2">
    <location>
        <begin position="183"/>
        <end position="192"/>
    </location>
</feature>
<dbReference type="GO" id="GO:0005737">
    <property type="term" value="C:cytoplasm"/>
    <property type="evidence" value="ECO:0007669"/>
    <property type="project" value="TreeGrafter"/>
</dbReference>
<organism evidence="3 4">
    <name type="scientific">Mycena indigotica</name>
    <dbReference type="NCBI Taxonomy" id="2126181"/>
    <lineage>
        <taxon>Eukaryota</taxon>
        <taxon>Fungi</taxon>
        <taxon>Dikarya</taxon>
        <taxon>Basidiomycota</taxon>
        <taxon>Agaricomycotina</taxon>
        <taxon>Agaricomycetes</taxon>
        <taxon>Agaricomycetidae</taxon>
        <taxon>Agaricales</taxon>
        <taxon>Marasmiineae</taxon>
        <taxon>Mycenaceae</taxon>
        <taxon>Mycena</taxon>
    </lineage>
</organism>
<name>A0A8H6SNR2_9AGAR</name>
<sequence length="1348" mass="147548">MNPGAPSLHIPLHFPQQRKDGSPTSLDNSCSNSVTSNFVVLSEETITHPVRAVIGCEDGSIYAFRRSSRGAKIQQPGPEPTTLSIPSPITTSKHPSRSGSPLPSPKPPFNVASRSRIVSGVTTTQVEAPKNYVDFDDEPDKLKDMLQGKSNHKNTRSPPPSTENSPPPSVFQAKRLDPPRSLLSATNSPSQTPKSVSNPPSPPSQSAFGADTDTQNLALYYHIIPSDSSPVSDLLLLQSNSLITVLQQSGHLSVYSMEDGMCLNSINVEVNPPQPPQGFQDQEASHDVWIWSHIQHFFIGEMPMLLATAKINPNSASYGPVDPSDNGVLEKSRLALFRFRADNDRGPYDVELEPLSQWQLDGPAAGIGVHPDADGEVFFYLRPDGTFCVRSIQCLPRLPTTQRVESPPLEESISTNLAALPLFKAIKSKSAEDLASEPIPDASRIVLGEEFITGQLFGEGPLLGLRSHLMNGRLRGLAWTEQAFMIFEYANHEFSILHSGELGGVVRAQWLDENIYAITFVEQIQFCKIDFIESNNITTPVGHPVDDVLRAQLTLLRTVSTDINEAVTVVNFQEVFATRATNEGRIVESHVLHDASWIRQLIYKGGRDISQPTSILAPHANSVLLGRADGTLQETSLADICSSTPKVSAKTSNVPIDGTVGALHIVQNSRTREKLVVGGGDDGSVAFWAAESLALKARWTIFTTPLSRVIQFPDNKLSPLRGCVLCLSQDGTIAVIVVDGFHFLYIIPGSAFSLLRISLKEDSLLLIYSDRRARLWDVKTKEFRRSMALEKAQELIAQGGWVDMTTNSGSCTPDIYLKGLSSTTLASASTVTLDLERFISETTTTARLISTNRDQTKAIYSALDQIRLILSTLLTPGLNRDTDILCEQRLGIPLSRTCAGLASCLYTGNRSRDPWCISQDASAARALAIVVLLRAISLFAELAEPAAAVVALYATSLSGVVGPFYRPPSLTYLARRWFDSSNEVRHAARMLFDATIARLSDEETIEVAEHWQHHLPCLQSTADRESLPAALSLFMCGHIAAENYSLLSSNTLTDIAKSIALYLHDEQSLYRVLAVDLCSQGFHIWQHYIDAMDILRALFTLATNSRKESISAQNAGPQARLAVLQIASNNTALFMTTLALDILNPSGLEHRKSVLQIVAFLIRKRPLVLQPNLPRLMEAVVKSLDPNSTSQRDAVLDTATEILGHVVKTFPSIDFHMASQRLAVGTNEGAIVIYDLKTAIRLYVLEGHKKKITACSFSPDGRRLVTLSLEESVVLVWKVGSSFSSFFNPGAPPRQGHGGSDPFKTLSFNVGDEANMSNTEALTLVRFEWAADRSVRLKIRDSILTFST</sequence>
<feature type="repeat" description="WD" evidence="1">
    <location>
        <begin position="1245"/>
        <end position="1275"/>
    </location>
</feature>
<reference evidence="3" key="1">
    <citation type="submission" date="2020-05" db="EMBL/GenBank/DDBJ databases">
        <title>Mycena genomes resolve the evolution of fungal bioluminescence.</title>
        <authorList>
            <person name="Tsai I.J."/>
        </authorList>
    </citation>
    <scope>NUCLEOTIDE SEQUENCE</scope>
    <source>
        <strain evidence="3">171206Taipei</strain>
    </source>
</reference>
<dbReference type="RefSeq" id="XP_037220006.1">
    <property type="nucleotide sequence ID" value="XM_037364362.1"/>
</dbReference>
<accession>A0A8H6SNR2</accession>
<dbReference type="InterPro" id="IPR016024">
    <property type="entry name" value="ARM-type_fold"/>
</dbReference>
<protein>
    <submittedName>
        <fullName evidence="3">WD-REPEATS-REGION domain-containing protein</fullName>
    </submittedName>
</protein>
<proteinExistence type="predicted"/>
<dbReference type="SUPFAM" id="SSF50998">
    <property type="entry name" value="Quinoprotein alcohol dehydrogenase-like"/>
    <property type="match status" value="1"/>
</dbReference>
<dbReference type="SMART" id="SM00320">
    <property type="entry name" value="WD40"/>
    <property type="match status" value="4"/>
</dbReference>
<evidence type="ECO:0000256" key="2">
    <source>
        <dbReference type="SAM" id="MobiDB-lite"/>
    </source>
</evidence>
<dbReference type="PANTHER" id="PTHR44099:SF4">
    <property type="entry name" value="RABCONNECTIN-3B, ISOFORM A"/>
    <property type="match status" value="1"/>
</dbReference>
<dbReference type="InterPro" id="IPR049916">
    <property type="entry name" value="WDR72-like"/>
</dbReference>
<evidence type="ECO:0000256" key="1">
    <source>
        <dbReference type="PROSITE-ProRule" id="PRU00221"/>
    </source>
</evidence>
<dbReference type="Gene3D" id="2.130.10.10">
    <property type="entry name" value="YVTN repeat-like/Quinoprotein amine dehydrogenase"/>
    <property type="match status" value="2"/>
</dbReference>
<comment type="caution">
    <text evidence="3">The sequence shown here is derived from an EMBL/GenBank/DDBJ whole genome shotgun (WGS) entry which is preliminary data.</text>
</comment>
<dbReference type="PROSITE" id="PS50082">
    <property type="entry name" value="WD_REPEATS_2"/>
    <property type="match status" value="1"/>
</dbReference>
<feature type="region of interest" description="Disordered" evidence="2">
    <location>
        <begin position="129"/>
        <end position="210"/>
    </location>
</feature>
<dbReference type="GeneID" id="59346878"/>
<feature type="compositionally biased region" description="Pro residues" evidence="2">
    <location>
        <begin position="157"/>
        <end position="169"/>
    </location>
</feature>
<keyword evidence="1" id="KW-0853">WD repeat</keyword>